<name>J3MTR6_ORYBR</name>
<dbReference type="Gramene" id="OB08G24970.1">
    <property type="protein sequence ID" value="OB08G24970.1"/>
    <property type="gene ID" value="OB08G24970"/>
</dbReference>
<accession>J3MTR6</accession>
<dbReference type="HOGENOM" id="CLU_2856552_0_0_1"/>
<proteinExistence type="predicted"/>
<evidence type="ECO:0000313" key="2">
    <source>
        <dbReference type="Proteomes" id="UP000006038"/>
    </source>
</evidence>
<organism evidence="1">
    <name type="scientific">Oryza brachyantha</name>
    <name type="common">malo sina</name>
    <dbReference type="NCBI Taxonomy" id="4533"/>
    <lineage>
        <taxon>Eukaryota</taxon>
        <taxon>Viridiplantae</taxon>
        <taxon>Streptophyta</taxon>
        <taxon>Embryophyta</taxon>
        <taxon>Tracheophyta</taxon>
        <taxon>Spermatophyta</taxon>
        <taxon>Magnoliopsida</taxon>
        <taxon>Liliopsida</taxon>
        <taxon>Poales</taxon>
        <taxon>Poaceae</taxon>
        <taxon>BOP clade</taxon>
        <taxon>Oryzoideae</taxon>
        <taxon>Oryzeae</taxon>
        <taxon>Oryzinae</taxon>
        <taxon>Oryza</taxon>
    </lineage>
</organism>
<dbReference type="EnsemblPlants" id="OB08G24970.1">
    <property type="protein sequence ID" value="OB08G24970.1"/>
    <property type="gene ID" value="OB08G24970"/>
</dbReference>
<dbReference type="AlphaFoldDB" id="J3MTR6"/>
<reference evidence="1" key="1">
    <citation type="journal article" date="2013" name="Nat. Commun.">
        <title>Whole-genome sequencing of Oryza brachyantha reveals mechanisms underlying Oryza genome evolution.</title>
        <authorList>
            <person name="Chen J."/>
            <person name="Huang Q."/>
            <person name="Gao D."/>
            <person name="Wang J."/>
            <person name="Lang Y."/>
            <person name="Liu T."/>
            <person name="Li B."/>
            <person name="Bai Z."/>
            <person name="Luis Goicoechea J."/>
            <person name="Liang C."/>
            <person name="Chen C."/>
            <person name="Zhang W."/>
            <person name="Sun S."/>
            <person name="Liao Y."/>
            <person name="Zhang X."/>
            <person name="Yang L."/>
            <person name="Song C."/>
            <person name="Wang M."/>
            <person name="Shi J."/>
            <person name="Liu G."/>
            <person name="Liu J."/>
            <person name="Zhou H."/>
            <person name="Zhou W."/>
            <person name="Yu Q."/>
            <person name="An N."/>
            <person name="Chen Y."/>
            <person name="Cai Q."/>
            <person name="Wang B."/>
            <person name="Liu B."/>
            <person name="Min J."/>
            <person name="Huang Y."/>
            <person name="Wu H."/>
            <person name="Li Z."/>
            <person name="Zhang Y."/>
            <person name="Yin Y."/>
            <person name="Song W."/>
            <person name="Jiang J."/>
            <person name="Jackson S.A."/>
            <person name="Wing R.A."/>
            <person name="Wang J."/>
            <person name="Chen M."/>
        </authorList>
    </citation>
    <scope>NUCLEOTIDE SEQUENCE [LARGE SCALE GENOMIC DNA]</scope>
    <source>
        <strain evidence="1">cv. IRGC 101232</strain>
    </source>
</reference>
<sequence>SSRYHQVQVAPGTKSNLAVKSRRVRSVLNIISPERFLLTPDAIYSYIVFIFCSSSSSSADSSLEH</sequence>
<dbReference type="Proteomes" id="UP000006038">
    <property type="component" value="Chromosome 8"/>
</dbReference>
<protein>
    <submittedName>
        <fullName evidence="1">Uncharacterized protein</fullName>
    </submittedName>
</protein>
<reference evidence="1" key="2">
    <citation type="submission" date="2013-04" db="UniProtKB">
        <authorList>
            <consortium name="EnsemblPlants"/>
        </authorList>
    </citation>
    <scope>IDENTIFICATION</scope>
</reference>
<keyword evidence="2" id="KW-1185">Reference proteome</keyword>
<evidence type="ECO:0000313" key="1">
    <source>
        <dbReference type="EnsemblPlants" id="OB08G24970.1"/>
    </source>
</evidence>